<dbReference type="EMBL" id="CVMV01000033">
    <property type="protein sequence ID" value="CRG95408.1"/>
    <property type="molecule type" value="Genomic_DNA"/>
</dbReference>
<organism evidence="3 4">
    <name type="scientific">Plasmodium gallinaceum</name>
    <dbReference type="NCBI Taxonomy" id="5849"/>
    <lineage>
        <taxon>Eukaryota</taxon>
        <taxon>Sar</taxon>
        <taxon>Alveolata</taxon>
        <taxon>Apicomplexa</taxon>
        <taxon>Aconoidasida</taxon>
        <taxon>Haemosporida</taxon>
        <taxon>Plasmodiidae</taxon>
        <taxon>Plasmodium</taxon>
        <taxon>Plasmodium (Haemamoeba)</taxon>
    </lineage>
</organism>
<gene>
    <name evidence="3" type="primary">MSP2</name>
    <name evidence="3" type="ORF">PGAL8A_00017700</name>
</gene>
<sequence>MKILNIVSIVNFFLFFSLSFKKYIKENSNSFNNNVLVKNRHLAATPQQTANTATGAGDGTATASGDAGRTANEGTPGAKAGTNNQGGTPPNTQTDCNDGRGTGEGCDQTRNEQADGGRENEGLEHMEELQEEPPVEGRADNGASINKFFSLLSATAIFVLVLLV</sequence>
<dbReference type="Proteomes" id="UP000220797">
    <property type="component" value="Unassembled WGS sequence"/>
</dbReference>
<feature type="compositionally biased region" description="Polar residues" evidence="1">
    <location>
        <begin position="81"/>
        <end position="96"/>
    </location>
</feature>
<dbReference type="AlphaFoldDB" id="A0A1J1GT25"/>
<feature type="chain" id="PRO_5012543171" evidence="2">
    <location>
        <begin position="20"/>
        <end position="164"/>
    </location>
</feature>
<evidence type="ECO:0000313" key="4">
    <source>
        <dbReference type="Proteomes" id="UP000220797"/>
    </source>
</evidence>
<feature type="compositionally biased region" description="Basic and acidic residues" evidence="1">
    <location>
        <begin position="107"/>
        <end position="128"/>
    </location>
</feature>
<feature type="signal peptide" evidence="2">
    <location>
        <begin position="1"/>
        <end position="19"/>
    </location>
</feature>
<dbReference type="RefSeq" id="XP_028528219.1">
    <property type="nucleotide sequence ID" value="XM_028671581.1"/>
</dbReference>
<evidence type="ECO:0000313" key="3">
    <source>
        <dbReference type="EMBL" id="CRG95408.1"/>
    </source>
</evidence>
<evidence type="ECO:0000256" key="2">
    <source>
        <dbReference type="SAM" id="SignalP"/>
    </source>
</evidence>
<feature type="compositionally biased region" description="Low complexity" evidence="1">
    <location>
        <begin position="47"/>
        <end position="71"/>
    </location>
</feature>
<reference evidence="3" key="1">
    <citation type="submission" date="2015-04" db="EMBL/GenBank/DDBJ databases">
        <authorList>
            <consortium name="Pathogen Informatics"/>
        </authorList>
    </citation>
    <scope>NUCLEOTIDE SEQUENCE [LARGE SCALE GENOMIC DNA]</scope>
    <source>
        <strain evidence="3">8A</strain>
    </source>
</reference>
<feature type="region of interest" description="Disordered" evidence="1">
    <location>
        <begin position="47"/>
        <end position="141"/>
    </location>
</feature>
<comment type="caution">
    <text evidence="3">The sequence shown here is derived from an EMBL/GenBank/DDBJ whole genome shotgun (WGS) entry which is preliminary data.</text>
</comment>
<evidence type="ECO:0000256" key="1">
    <source>
        <dbReference type="SAM" id="MobiDB-lite"/>
    </source>
</evidence>
<proteinExistence type="predicted"/>
<accession>A0A1J1GT25</accession>
<dbReference type="VEuPathDB" id="PlasmoDB:PGAL8A_00017700"/>
<keyword evidence="3" id="KW-0477">Merozoite</keyword>
<keyword evidence="2" id="KW-0732">Signal</keyword>
<dbReference type="OMA" id="MEEPPHD"/>
<protein>
    <submittedName>
        <fullName evidence="3">Merozoite surface protein 2, putative</fullName>
    </submittedName>
</protein>
<name>A0A1J1GT25_PLAGA</name>
<keyword evidence="4" id="KW-1185">Reference proteome</keyword>
<dbReference type="GeneID" id="39728699"/>